<dbReference type="AlphaFoldDB" id="A0A553E5V4"/>
<dbReference type="SUPFAM" id="SSF51261">
    <property type="entry name" value="Duplicated hybrid motif"/>
    <property type="match status" value="1"/>
</dbReference>
<dbReference type="Pfam" id="PF01551">
    <property type="entry name" value="Peptidase_M23"/>
    <property type="match status" value="1"/>
</dbReference>
<dbReference type="InterPro" id="IPR016047">
    <property type="entry name" value="M23ase_b-sheet_dom"/>
</dbReference>
<proteinExistence type="predicted"/>
<comment type="caution">
    <text evidence="3">The sequence shown here is derived from an EMBL/GenBank/DDBJ whole genome shotgun (WGS) entry which is preliminary data.</text>
</comment>
<protein>
    <submittedName>
        <fullName evidence="3">Peptidoglycan DD-metalloendopeptidase family protein</fullName>
    </submittedName>
</protein>
<dbReference type="EMBL" id="VJZT01000005">
    <property type="protein sequence ID" value="TRX40438.1"/>
    <property type="molecule type" value="Genomic_DNA"/>
</dbReference>
<accession>A0A553E5V4</accession>
<dbReference type="InterPro" id="IPR011055">
    <property type="entry name" value="Dup_hybrid_motif"/>
</dbReference>
<dbReference type="Gene3D" id="2.70.70.10">
    <property type="entry name" value="Glucose Permease (Domain IIA)"/>
    <property type="match status" value="1"/>
</dbReference>
<feature type="coiled-coil region" evidence="1">
    <location>
        <begin position="24"/>
        <end position="51"/>
    </location>
</feature>
<feature type="domain" description="M23ase beta-sheet core" evidence="2">
    <location>
        <begin position="378"/>
        <end position="469"/>
    </location>
</feature>
<evidence type="ECO:0000256" key="1">
    <source>
        <dbReference type="SAM" id="Coils"/>
    </source>
</evidence>
<dbReference type="CDD" id="cd12797">
    <property type="entry name" value="M23_peptidase"/>
    <property type="match status" value="1"/>
</dbReference>
<reference evidence="3 4" key="1">
    <citation type="submission" date="2019-07" db="EMBL/GenBank/DDBJ databases">
        <title>Novel species of Flavobacterium.</title>
        <authorList>
            <person name="Liu Q."/>
            <person name="Xin Y.-H."/>
        </authorList>
    </citation>
    <scope>NUCLEOTIDE SEQUENCE [LARGE SCALE GENOMIC DNA]</scope>
    <source>
        <strain evidence="3 4">LB1R34</strain>
    </source>
</reference>
<feature type="coiled-coil region" evidence="1">
    <location>
        <begin position="174"/>
        <end position="260"/>
    </location>
</feature>
<organism evidence="3 4">
    <name type="scientific">Flavobacterium restrictum</name>
    <dbReference type="NCBI Taxonomy" id="2594428"/>
    <lineage>
        <taxon>Bacteria</taxon>
        <taxon>Pseudomonadati</taxon>
        <taxon>Bacteroidota</taxon>
        <taxon>Flavobacteriia</taxon>
        <taxon>Flavobacteriales</taxon>
        <taxon>Flavobacteriaceae</taxon>
        <taxon>Flavobacterium</taxon>
    </lineage>
</organism>
<keyword evidence="1" id="KW-0175">Coiled coil</keyword>
<dbReference type="OrthoDB" id="9815884at2"/>
<sequence length="476" mass="54146">MPKLLLSFVFIFLTSYMWSQENLQEKLEIRKAKIQQEILDNEKQLQTVKKQEKTAVNVIVLQTNKIQLKENLIHTTEIQTKLLSNDMYINQVEVNKLKKELELLKEDYAKMILKSYKSRSEQSRAMFILSSDSFLQAYKRAQYMKQYTSYRKAQGEEIQYKTAQLSRFYDKLDVQKTQKQILISQNEKERLSLESEKIEQQKLVDSIKKDKNKITKDIQKKQQETRNIDKQIDRLIRQAIAEANRKAAVEKAAKEKAARDKILRDKAAAEKLAADRAAVEKARAIENSRTKTVENAKIKTKPAPVVKEIAPIKENPKTTVAIAPVSSTKIDLTSEGQVVSDNFRANKGRLPWPVEKGFISLGYGDQAHPVYKTLVIHNSGLEITTDSGASARAVFSGEVTTVIVLSPVNKAVMIQHGDFFTVYQNLSSVNVSKGDKVSIKQSLGKIRTNAEGKTILKFMLSQNTTYTNPKSWLSGR</sequence>
<gene>
    <name evidence="3" type="ORF">FNW21_06825</name>
</gene>
<name>A0A553E5V4_9FLAO</name>
<evidence type="ECO:0000313" key="3">
    <source>
        <dbReference type="EMBL" id="TRX40438.1"/>
    </source>
</evidence>
<evidence type="ECO:0000259" key="2">
    <source>
        <dbReference type="Pfam" id="PF01551"/>
    </source>
</evidence>
<evidence type="ECO:0000313" key="4">
    <source>
        <dbReference type="Proteomes" id="UP000316371"/>
    </source>
</evidence>
<dbReference type="Gene3D" id="6.10.250.3150">
    <property type="match status" value="1"/>
</dbReference>
<dbReference type="RefSeq" id="WP_144255996.1">
    <property type="nucleotide sequence ID" value="NZ_VJZT01000005.1"/>
</dbReference>
<dbReference type="Proteomes" id="UP000316371">
    <property type="component" value="Unassembled WGS sequence"/>
</dbReference>
<keyword evidence="4" id="KW-1185">Reference proteome</keyword>